<comment type="catalytic activity">
    <reaction evidence="1">
        <text>Thiol-dependent hydrolysis of ester, thioester, amide, peptide and isopeptide bonds formed by the C-terminal Gly of ubiquitin (a 76-residue protein attached to proteins as an intracellular targeting signal).</text>
        <dbReference type="EC" id="3.4.19.12"/>
    </reaction>
</comment>
<keyword evidence="10" id="KW-0808">Transferase</keyword>
<dbReference type="PANTHER" id="PTHR13367:SF3">
    <property type="entry name" value="TUMOR NECROSIS FACTOR ALPHA-INDUCED PROTEIN 3"/>
    <property type="match status" value="1"/>
</dbReference>
<keyword evidence="15" id="KW-0833">Ubl conjugation pathway</keyword>
<evidence type="ECO:0000256" key="22">
    <source>
        <dbReference type="ARBA" id="ARBA00023228"/>
    </source>
</evidence>
<keyword evidence="21" id="KW-0395">Inflammatory response</keyword>
<dbReference type="InterPro" id="IPR003323">
    <property type="entry name" value="OTU_dom"/>
</dbReference>
<dbReference type="GO" id="GO:0016740">
    <property type="term" value="F:transferase activity"/>
    <property type="evidence" value="ECO:0007669"/>
    <property type="project" value="UniProtKB-KW"/>
</dbReference>
<keyword evidence="33" id="KW-1185">Reference proteome</keyword>
<keyword evidence="24" id="KW-0511">Multifunctional enzyme</keyword>
<evidence type="ECO:0000259" key="31">
    <source>
        <dbReference type="PROSITE" id="PS51036"/>
    </source>
</evidence>
<dbReference type="FunFam" id="3.90.70.80:FF:000011">
    <property type="entry name" value="tumor necrosis factor alpha-induced protein 3"/>
    <property type="match status" value="1"/>
</dbReference>
<feature type="region of interest" description="Disordered" evidence="29">
    <location>
        <begin position="608"/>
        <end position="628"/>
    </location>
</feature>
<evidence type="ECO:0000256" key="19">
    <source>
        <dbReference type="ARBA" id="ARBA00022990"/>
    </source>
</evidence>
<feature type="domain" description="A20-type" evidence="31">
    <location>
        <begin position="664"/>
        <end position="699"/>
    </location>
</feature>
<name>A0AB34HWZ1_ESCRO</name>
<dbReference type="PROSITE" id="PS51036">
    <property type="entry name" value="ZF_A20"/>
    <property type="match status" value="5"/>
</dbReference>
<dbReference type="GO" id="GO:2001237">
    <property type="term" value="P:negative regulation of extrinsic apoptotic signaling pathway"/>
    <property type="evidence" value="ECO:0007669"/>
    <property type="project" value="UniProtKB-ARBA"/>
</dbReference>
<feature type="domain" description="A20-type" evidence="31">
    <location>
        <begin position="578"/>
        <end position="613"/>
    </location>
</feature>
<keyword evidence="8" id="KW-0597">Phosphoprotein</keyword>
<keyword evidence="17" id="KW-0788">Thiol protease</keyword>
<dbReference type="GO" id="GO:0045732">
    <property type="term" value="P:positive regulation of protein catabolic process"/>
    <property type="evidence" value="ECO:0007669"/>
    <property type="project" value="UniProtKB-ARBA"/>
</dbReference>
<dbReference type="PANTHER" id="PTHR13367">
    <property type="entry name" value="UBIQUITIN THIOESTERASE"/>
    <property type="match status" value="1"/>
</dbReference>
<keyword evidence="13" id="KW-0677">Repeat</keyword>
<keyword evidence="19" id="KW-0007">Acetylation</keyword>
<dbReference type="Gene3D" id="1.20.5.4770">
    <property type="match status" value="1"/>
</dbReference>
<dbReference type="FunFam" id="4.10.240.30:FF:000002">
    <property type="entry name" value="Tumor necrosis factor, alpha-induced protein 3"/>
    <property type="match status" value="1"/>
</dbReference>
<dbReference type="GO" id="GO:1990168">
    <property type="term" value="P:protein K33-linked deubiquitination"/>
    <property type="evidence" value="ECO:0007669"/>
    <property type="project" value="TreeGrafter"/>
</dbReference>
<evidence type="ECO:0000256" key="28">
    <source>
        <dbReference type="PROSITE-ProRule" id="PRU00451"/>
    </source>
</evidence>
<dbReference type="GO" id="GO:0007010">
    <property type="term" value="P:cytoskeleton organization"/>
    <property type="evidence" value="ECO:0007669"/>
    <property type="project" value="TreeGrafter"/>
</dbReference>
<dbReference type="GO" id="GO:0008270">
    <property type="term" value="F:zinc ion binding"/>
    <property type="evidence" value="ECO:0007669"/>
    <property type="project" value="UniProtKB-KW"/>
</dbReference>
<keyword evidence="18" id="KW-0862">Zinc</keyword>
<evidence type="ECO:0000256" key="3">
    <source>
        <dbReference type="ARBA" id="ARBA00004371"/>
    </source>
</evidence>
<keyword evidence="20" id="KW-0238">DNA-binding</keyword>
<dbReference type="GO" id="GO:0005634">
    <property type="term" value="C:nucleus"/>
    <property type="evidence" value="ECO:0007669"/>
    <property type="project" value="UniProtKB-SubCell"/>
</dbReference>
<comment type="similarity">
    <text evidence="5">Belongs to the peptidase C64 family.</text>
</comment>
<dbReference type="InterPro" id="IPR051346">
    <property type="entry name" value="OTU_Deubiquitinase"/>
</dbReference>
<evidence type="ECO:0000256" key="11">
    <source>
        <dbReference type="ARBA" id="ARBA00022703"/>
    </source>
</evidence>
<evidence type="ECO:0000256" key="1">
    <source>
        <dbReference type="ARBA" id="ARBA00000707"/>
    </source>
</evidence>
<feature type="domain" description="A20-type" evidence="31">
    <location>
        <begin position="948"/>
        <end position="982"/>
    </location>
</feature>
<keyword evidence="9" id="KW-0645">Protease</keyword>
<evidence type="ECO:0000256" key="25">
    <source>
        <dbReference type="ARBA" id="ARBA00072722"/>
    </source>
</evidence>
<feature type="region of interest" description="Disordered" evidence="29">
    <location>
        <begin position="639"/>
        <end position="658"/>
    </location>
</feature>
<dbReference type="Gene3D" id="4.10.240.30">
    <property type="match status" value="3"/>
</dbReference>
<dbReference type="GO" id="GO:0071947">
    <property type="term" value="P:protein deubiquitination involved in ubiquitin-dependent protein catabolic process"/>
    <property type="evidence" value="ECO:0007669"/>
    <property type="project" value="TreeGrafter"/>
</dbReference>
<dbReference type="GO" id="GO:0042127">
    <property type="term" value="P:regulation of cell population proliferation"/>
    <property type="evidence" value="ECO:0007669"/>
    <property type="project" value="UniProtKB-ARBA"/>
</dbReference>
<dbReference type="GO" id="GO:0032691">
    <property type="term" value="P:negative regulation of interleukin-1 beta production"/>
    <property type="evidence" value="ECO:0007669"/>
    <property type="project" value="UniProtKB-ARBA"/>
</dbReference>
<dbReference type="GO" id="GO:0043124">
    <property type="term" value="P:negative regulation of canonical NF-kappaB signal transduction"/>
    <property type="evidence" value="ECO:0007669"/>
    <property type="project" value="UniProtKB-ARBA"/>
</dbReference>
<feature type="compositionally biased region" description="Low complexity" evidence="29">
    <location>
        <begin position="64"/>
        <end position="78"/>
    </location>
</feature>
<proteinExistence type="inferred from homology"/>
<dbReference type="GO" id="GO:0019899">
    <property type="term" value="F:enzyme binding"/>
    <property type="evidence" value="ECO:0007669"/>
    <property type="project" value="UniProtKB-ARBA"/>
</dbReference>
<dbReference type="AlphaFoldDB" id="A0AB34HWZ1"/>
<dbReference type="Gene3D" id="3.90.70.80">
    <property type="match status" value="1"/>
</dbReference>
<evidence type="ECO:0000259" key="30">
    <source>
        <dbReference type="PROSITE" id="PS50802"/>
    </source>
</evidence>
<evidence type="ECO:0000256" key="21">
    <source>
        <dbReference type="ARBA" id="ARBA00023198"/>
    </source>
</evidence>
<dbReference type="EC" id="3.4.19.12" evidence="6"/>
<dbReference type="FunFam" id="4.10.240.30:FF:000004">
    <property type="entry name" value="tumor necrosis factor alpha-induced protein 3 isoform X2"/>
    <property type="match status" value="1"/>
</dbReference>
<feature type="region of interest" description="Disordered" evidence="29">
    <location>
        <begin position="737"/>
        <end position="797"/>
    </location>
</feature>
<dbReference type="GO" id="GO:0002376">
    <property type="term" value="P:immune system process"/>
    <property type="evidence" value="ECO:0007669"/>
    <property type="project" value="UniProtKB-ARBA"/>
</dbReference>
<evidence type="ECO:0000313" key="33">
    <source>
        <dbReference type="Proteomes" id="UP001159641"/>
    </source>
</evidence>
<dbReference type="InterPro" id="IPR002653">
    <property type="entry name" value="Znf_A20"/>
</dbReference>
<evidence type="ECO:0000256" key="18">
    <source>
        <dbReference type="ARBA" id="ARBA00022833"/>
    </source>
</evidence>
<dbReference type="GO" id="GO:0030177">
    <property type="term" value="P:positive regulation of Wnt signaling pathway"/>
    <property type="evidence" value="ECO:0007669"/>
    <property type="project" value="TreeGrafter"/>
</dbReference>
<dbReference type="Proteomes" id="UP001159641">
    <property type="component" value="Unassembled WGS sequence"/>
</dbReference>
<evidence type="ECO:0000256" key="5">
    <source>
        <dbReference type="ARBA" id="ARBA00005865"/>
    </source>
</evidence>
<evidence type="ECO:0000256" key="29">
    <source>
        <dbReference type="SAM" id="MobiDB-lite"/>
    </source>
</evidence>
<dbReference type="PROSITE" id="PS50802">
    <property type="entry name" value="OTU"/>
    <property type="match status" value="1"/>
</dbReference>
<evidence type="ECO:0000256" key="13">
    <source>
        <dbReference type="ARBA" id="ARBA00022737"/>
    </source>
</evidence>
<evidence type="ECO:0000256" key="6">
    <source>
        <dbReference type="ARBA" id="ARBA00012759"/>
    </source>
</evidence>
<evidence type="ECO:0000256" key="27">
    <source>
        <dbReference type="ARBA" id="ARBA00079762"/>
    </source>
</evidence>
<comment type="subcellular location">
    <subcellularLocation>
        <location evidence="4">Cytoplasm</location>
    </subcellularLocation>
    <subcellularLocation>
        <location evidence="3">Lysosome</location>
    </subcellularLocation>
    <subcellularLocation>
        <location evidence="2">Nucleus</location>
    </subcellularLocation>
</comment>
<dbReference type="GO" id="GO:0039532">
    <property type="term" value="P:negative regulation of cytoplasmic pattern recognition receptor signaling pathway"/>
    <property type="evidence" value="ECO:0007669"/>
    <property type="project" value="UniProtKB-ARBA"/>
</dbReference>
<dbReference type="GO" id="GO:0004843">
    <property type="term" value="F:cysteine-type deubiquitinase activity"/>
    <property type="evidence" value="ECO:0007669"/>
    <property type="project" value="UniProtKB-EC"/>
</dbReference>
<dbReference type="FunFam" id="4.10.240.30:FF:000003">
    <property type="entry name" value="Tumor necrosis factor alpha-induced protein 3"/>
    <property type="match status" value="1"/>
</dbReference>
<evidence type="ECO:0000256" key="7">
    <source>
        <dbReference type="ARBA" id="ARBA00022490"/>
    </source>
</evidence>
<evidence type="ECO:0000256" key="4">
    <source>
        <dbReference type="ARBA" id="ARBA00004496"/>
    </source>
</evidence>
<evidence type="ECO:0000256" key="15">
    <source>
        <dbReference type="ARBA" id="ARBA00022786"/>
    </source>
</evidence>
<dbReference type="GO" id="GO:0003677">
    <property type="term" value="F:DNA binding"/>
    <property type="evidence" value="ECO:0007669"/>
    <property type="project" value="UniProtKB-KW"/>
</dbReference>
<feature type="region of interest" description="Disordered" evidence="29">
    <location>
        <begin position="1"/>
        <end position="115"/>
    </location>
</feature>
<keyword evidence="23" id="KW-0539">Nucleus</keyword>
<gene>
    <name evidence="32" type="ORF">J1605_017564</name>
</gene>
<organism evidence="32 33">
    <name type="scientific">Eschrichtius robustus</name>
    <name type="common">California gray whale</name>
    <name type="synonym">Eschrichtius gibbosus</name>
    <dbReference type="NCBI Taxonomy" id="9764"/>
    <lineage>
        <taxon>Eukaryota</taxon>
        <taxon>Metazoa</taxon>
        <taxon>Chordata</taxon>
        <taxon>Craniata</taxon>
        <taxon>Vertebrata</taxon>
        <taxon>Euteleostomi</taxon>
        <taxon>Mammalia</taxon>
        <taxon>Eutheria</taxon>
        <taxon>Laurasiatheria</taxon>
        <taxon>Artiodactyla</taxon>
        <taxon>Whippomorpha</taxon>
        <taxon>Cetacea</taxon>
        <taxon>Mysticeti</taxon>
        <taxon>Eschrichtiidae</taxon>
        <taxon>Eschrichtius</taxon>
    </lineage>
</organism>
<feature type="domain" description="A20-type" evidence="31">
    <location>
        <begin position="843"/>
        <end position="878"/>
    </location>
</feature>
<evidence type="ECO:0000256" key="24">
    <source>
        <dbReference type="ARBA" id="ARBA00023268"/>
    </source>
</evidence>
<sequence>MRPLAAGDHRLRAPGPRHVTGKSLGGNPRLSAGGKTEREKRELAVCSLGGGQVQRARGRGGGAARAAAGETAAAAAAAEEIRTPGRRGPRTNPEQSVHGAPPPPGPDPDRDPSRLRTPVLTCTWGFCRGSRSDLLRVEGAAPDVGVTAGIQGSSQLFLADNAENLKALHAYGYVALANCCGLFPDCCSTSPKVLEGTMAEQLLPLALYLSNMRKAVKIRERTPEDIFKPTNGIIHHFKAMHRYTLEMFRTCQFCPQFREIIHNALIDRNIQASLESQKKLNWCREVRKLVALKTNGDGNCLMHAASQYMWGVQDTDLVLRKALFSTLKETDTRNFKFRWQLESLKSQEFVETGLCYDTRNWTDEWDSLVKMASTDIPVARSGLQYNSLEEIHIFVLCNILRRPVIVISDKMLRSLESGSNFAPLKVGGIYLPLHWPAQECYRYPIILGYDSQHFVPLVTMKDSGPEIRAVPLVNRERGRFEDLKVHFLTDPENEMKEKLLKEYLMVIEIPVQGWDHGTTHLINAAKLDEANLPKEINLVDDYFELVQHEYKKWQENNEQGRRDTHPQNPLEPSVPQLSLMDIKCETPNCPFFMSVNTQPLCHECSERRQKKQTKAPKPSSKPGPEALPRLVLGASRGEAWSPEEPAGGPHSAPPTAPSLFLFSETTAMKCRSPGCPFTLNMQHNGFCERCHNARQLPAGHRSDPAQHLDPGKCRACLQDVTRTFNGICSACFKRTTAEPAPNLSSSSPLSCHQRSKSDPSQLAQSLSPHACRRAGPEAPSGRRTPAARTPGDRTGTSKCRKAGCMYFGTPENKGFCTLCFIEYRENKHFVPASGKASPTASRFQNTVPCLGRECGALGSSVFEGYCQKCFIEAQNQRFHEAKRTEEHLRASQHRDLPRATQSTSWPKCTRATCRDVLACCSQELCMECQRLGQRVGTSARRPEPVPEEPPTQRCRAPACDHFGNTKCNGYCNECFQFKQMYG</sequence>
<evidence type="ECO:0000313" key="32">
    <source>
        <dbReference type="EMBL" id="KAJ8797336.1"/>
    </source>
</evidence>
<dbReference type="FunFam" id="4.10.240.30:FF:000001">
    <property type="entry name" value="Tumor necrosis factor alpha-induced protein 3"/>
    <property type="match status" value="1"/>
</dbReference>
<feature type="domain" description="OTU" evidence="30">
    <location>
        <begin position="289"/>
        <end position="460"/>
    </location>
</feature>
<keyword evidence="7" id="KW-0963">Cytoplasm</keyword>
<evidence type="ECO:0000256" key="14">
    <source>
        <dbReference type="ARBA" id="ARBA00022771"/>
    </source>
</evidence>
<keyword evidence="12" id="KW-0479">Metal-binding</keyword>
<dbReference type="EMBL" id="JAIQCJ010000254">
    <property type="protein sequence ID" value="KAJ8797336.1"/>
    <property type="molecule type" value="Genomic_DNA"/>
</dbReference>
<evidence type="ECO:0000256" key="12">
    <source>
        <dbReference type="ARBA" id="ARBA00022723"/>
    </source>
</evidence>
<keyword evidence="11" id="KW-0053">Apoptosis</keyword>
<dbReference type="FunFam" id="1.20.5.4770:FF:000005">
    <property type="entry name" value="tumor necrosis factor alpha-induced protein 3"/>
    <property type="match status" value="1"/>
</dbReference>
<dbReference type="CDD" id="cd22766">
    <property type="entry name" value="OTU_TNFAIP3"/>
    <property type="match status" value="1"/>
</dbReference>
<reference evidence="32 33" key="1">
    <citation type="submission" date="2022-11" db="EMBL/GenBank/DDBJ databases">
        <title>Whole genome sequence of Eschrichtius robustus ER-17-0199.</title>
        <authorList>
            <person name="Bruniche-Olsen A."/>
            <person name="Black A.N."/>
            <person name="Fields C.J."/>
            <person name="Walden K."/>
            <person name="Dewoody J.A."/>
        </authorList>
    </citation>
    <scope>NUCLEOTIDE SEQUENCE [LARGE SCALE GENOMIC DNA]</scope>
    <source>
        <strain evidence="32">ER-17-0199</strain>
        <tissue evidence="32">Blubber</tissue>
    </source>
</reference>
<feature type="compositionally biased region" description="Polar residues" evidence="29">
    <location>
        <begin position="758"/>
        <end position="767"/>
    </location>
</feature>
<dbReference type="GO" id="GO:0006954">
    <property type="term" value="P:inflammatory response"/>
    <property type="evidence" value="ECO:0007669"/>
    <property type="project" value="UniProtKB-KW"/>
</dbReference>
<feature type="domain" description="A20-type" evidence="31">
    <location>
        <begin position="793"/>
        <end position="828"/>
    </location>
</feature>
<evidence type="ECO:0000256" key="20">
    <source>
        <dbReference type="ARBA" id="ARBA00023125"/>
    </source>
</evidence>
<dbReference type="GO" id="GO:1901701">
    <property type="term" value="P:cellular response to oxygen-containing compound"/>
    <property type="evidence" value="ECO:0007669"/>
    <property type="project" value="UniProtKB-ARBA"/>
</dbReference>
<dbReference type="Pfam" id="PF02338">
    <property type="entry name" value="OTU"/>
    <property type="match status" value="1"/>
</dbReference>
<dbReference type="GO" id="GO:0006915">
    <property type="term" value="P:apoptotic process"/>
    <property type="evidence" value="ECO:0007669"/>
    <property type="project" value="UniProtKB-KW"/>
</dbReference>
<dbReference type="GO" id="GO:0070530">
    <property type="term" value="F:K63-linked polyubiquitin modification-dependent protein binding"/>
    <property type="evidence" value="ECO:0007669"/>
    <property type="project" value="TreeGrafter"/>
</dbReference>
<dbReference type="Pfam" id="PF01754">
    <property type="entry name" value="zf-A20"/>
    <property type="match status" value="4"/>
</dbReference>
<evidence type="ECO:0000256" key="23">
    <source>
        <dbReference type="ARBA" id="ARBA00023242"/>
    </source>
</evidence>
<evidence type="ECO:0000256" key="17">
    <source>
        <dbReference type="ARBA" id="ARBA00022807"/>
    </source>
</evidence>
<dbReference type="GO" id="GO:0002237">
    <property type="term" value="P:response to molecule of bacterial origin"/>
    <property type="evidence" value="ECO:0007669"/>
    <property type="project" value="UniProtKB-ARBA"/>
</dbReference>
<feature type="compositionally biased region" description="Low complexity" evidence="29">
    <location>
        <begin position="741"/>
        <end position="750"/>
    </location>
</feature>
<evidence type="ECO:0000256" key="10">
    <source>
        <dbReference type="ARBA" id="ARBA00022679"/>
    </source>
</evidence>
<evidence type="ECO:0000256" key="16">
    <source>
        <dbReference type="ARBA" id="ARBA00022801"/>
    </source>
</evidence>
<keyword evidence="16" id="KW-0378">Hydrolase</keyword>
<evidence type="ECO:0000256" key="9">
    <source>
        <dbReference type="ARBA" id="ARBA00022670"/>
    </source>
</evidence>
<evidence type="ECO:0000256" key="8">
    <source>
        <dbReference type="ARBA" id="ARBA00022553"/>
    </source>
</evidence>
<comment type="caution">
    <text evidence="32">The sequence shown here is derived from an EMBL/GenBank/DDBJ whole genome shotgun (WGS) entry which is preliminary data.</text>
</comment>
<evidence type="ECO:0000256" key="26">
    <source>
        <dbReference type="ARBA" id="ARBA00077155"/>
    </source>
</evidence>
<accession>A0AB34HWZ1</accession>
<evidence type="ECO:0000256" key="2">
    <source>
        <dbReference type="ARBA" id="ARBA00004123"/>
    </source>
</evidence>
<keyword evidence="22" id="KW-0458">Lysosome</keyword>
<dbReference type="GO" id="GO:0035523">
    <property type="term" value="P:protein K29-linked deubiquitination"/>
    <property type="evidence" value="ECO:0007669"/>
    <property type="project" value="TreeGrafter"/>
</dbReference>
<dbReference type="GO" id="GO:0070536">
    <property type="term" value="P:protein K63-linked deubiquitination"/>
    <property type="evidence" value="ECO:0007669"/>
    <property type="project" value="UniProtKB-ARBA"/>
</dbReference>
<keyword evidence="14 28" id="KW-0863">Zinc-finger</keyword>
<protein>
    <recommendedName>
        <fullName evidence="25">Tumor necrosis factor alpha-induced protein 3</fullName>
        <ecNumber evidence="6">3.4.19.12</ecNumber>
    </recommendedName>
    <alternativeName>
        <fullName evidence="26">Putative DNA-binding protein A20</fullName>
    </alternativeName>
    <alternativeName>
        <fullName evidence="27">Zinc finger protein A20</fullName>
    </alternativeName>
</protein>
<dbReference type="GO" id="GO:0005764">
    <property type="term" value="C:lysosome"/>
    <property type="evidence" value="ECO:0007669"/>
    <property type="project" value="UniProtKB-SubCell"/>
</dbReference>
<dbReference type="GO" id="GO:0016477">
    <property type="term" value="P:cell migration"/>
    <property type="evidence" value="ECO:0007669"/>
    <property type="project" value="TreeGrafter"/>
</dbReference>
<dbReference type="SMART" id="SM00259">
    <property type="entry name" value="ZnF_A20"/>
    <property type="match status" value="7"/>
</dbReference>